<dbReference type="GO" id="GO:0004375">
    <property type="term" value="F:glycine dehydrogenase (decarboxylating) activity"/>
    <property type="evidence" value="ECO:0007669"/>
    <property type="project" value="UniProtKB-EC"/>
</dbReference>
<dbReference type="Proteomes" id="UP000198828">
    <property type="component" value="Unassembled WGS sequence"/>
</dbReference>
<dbReference type="RefSeq" id="WP_093751623.1">
    <property type="nucleotide sequence ID" value="NZ_BSYN01000004.1"/>
</dbReference>
<dbReference type="Pfam" id="PF02347">
    <property type="entry name" value="GDC-P"/>
    <property type="match status" value="1"/>
</dbReference>
<organism evidence="6 7">
    <name type="scientific">Tepidimicrobium xylanilyticum</name>
    <dbReference type="NCBI Taxonomy" id="1123352"/>
    <lineage>
        <taxon>Bacteria</taxon>
        <taxon>Bacillati</taxon>
        <taxon>Bacillota</taxon>
        <taxon>Tissierellia</taxon>
        <taxon>Tissierellales</taxon>
        <taxon>Tepidimicrobiaceae</taxon>
        <taxon>Tepidimicrobium</taxon>
    </lineage>
</organism>
<dbReference type="InterPro" id="IPR015422">
    <property type="entry name" value="PyrdxlP-dep_Trfase_small"/>
</dbReference>
<evidence type="ECO:0000313" key="7">
    <source>
        <dbReference type="Proteomes" id="UP000198828"/>
    </source>
</evidence>
<evidence type="ECO:0000256" key="3">
    <source>
        <dbReference type="ARBA" id="ARBA00049026"/>
    </source>
</evidence>
<name>A0A1H2VJE0_9FIRM</name>
<dbReference type="SUPFAM" id="SSF53383">
    <property type="entry name" value="PLP-dependent transferases"/>
    <property type="match status" value="1"/>
</dbReference>
<dbReference type="InterPro" id="IPR020581">
    <property type="entry name" value="GDC_P"/>
</dbReference>
<gene>
    <name evidence="4" type="primary">gcvPA</name>
    <name evidence="6" type="ORF">SAMN05660923_01117</name>
</gene>
<dbReference type="InterPro" id="IPR015421">
    <property type="entry name" value="PyrdxlP-dep_Trfase_major"/>
</dbReference>
<dbReference type="PANTHER" id="PTHR42806:SF1">
    <property type="entry name" value="GLYCINE DEHYDROGENASE (DECARBOXYLATING)"/>
    <property type="match status" value="1"/>
</dbReference>
<dbReference type="CDD" id="cd00613">
    <property type="entry name" value="GDC-P"/>
    <property type="match status" value="1"/>
</dbReference>
<reference evidence="6 7" key="1">
    <citation type="submission" date="2016-10" db="EMBL/GenBank/DDBJ databases">
        <authorList>
            <person name="de Groot N.N."/>
        </authorList>
    </citation>
    <scope>NUCLEOTIDE SEQUENCE [LARGE SCALE GENOMIC DNA]</scope>
    <source>
        <strain evidence="6 7">DSM 23310</strain>
    </source>
</reference>
<dbReference type="EMBL" id="FNNG01000003">
    <property type="protein sequence ID" value="SDW67999.1"/>
    <property type="molecule type" value="Genomic_DNA"/>
</dbReference>
<dbReference type="NCBIfam" id="NF001696">
    <property type="entry name" value="PRK00451.1"/>
    <property type="match status" value="1"/>
</dbReference>
<feature type="domain" description="Glycine cleavage system P-protein N-terminal" evidence="5">
    <location>
        <begin position="4"/>
        <end position="444"/>
    </location>
</feature>
<dbReference type="InterPro" id="IPR049315">
    <property type="entry name" value="GDC-P_N"/>
</dbReference>
<keyword evidence="7" id="KW-1185">Reference proteome</keyword>
<dbReference type="OrthoDB" id="9771867at2"/>
<comment type="function">
    <text evidence="1 4">The glycine cleavage system catalyzes the degradation of glycine. The P protein binds the alpha-amino group of glycine through its pyridoxal phosphate cofactor; CO(2) is released and the remaining methylamine moiety is then transferred to the lipoamide cofactor of the H protein.</text>
</comment>
<dbReference type="GO" id="GO:0009116">
    <property type="term" value="P:nucleoside metabolic process"/>
    <property type="evidence" value="ECO:0007669"/>
    <property type="project" value="InterPro"/>
</dbReference>
<dbReference type="AlphaFoldDB" id="A0A1H2VJE0"/>
<dbReference type="InterPro" id="IPR023010">
    <property type="entry name" value="GcvPA"/>
</dbReference>
<comment type="catalytic activity">
    <reaction evidence="3 4">
        <text>N(6)-[(R)-lipoyl]-L-lysyl-[glycine-cleavage complex H protein] + glycine + H(+) = N(6)-[(R)-S(8)-aminomethyldihydrolipoyl]-L-lysyl-[glycine-cleavage complex H protein] + CO2</text>
        <dbReference type="Rhea" id="RHEA:24304"/>
        <dbReference type="Rhea" id="RHEA-COMP:10494"/>
        <dbReference type="Rhea" id="RHEA-COMP:10495"/>
        <dbReference type="ChEBI" id="CHEBI:15378"/>
        <dbReference type="ChEBI" id="CHEBI:16526"/>
        <dbReference type="ChEBI" id="CHEBI:57305"/>
        <dbReference type="ChEBI" id="CHEBI:83099"/>
        <dbReference type="ChEBI" id="CHEBI:83143"/>
        <dbReference type="EC" id="1.4.4.2"/>
    </reaction>
</comment>
<keyword evidence="2 4" id="KW-0560">Oxidoreductase</keyword>
<sequence length="448" mass="49562">MYPYIPNTKDDEKRMLEYIGVDSVDHLFSDIPQNVRLNRELNLPPSKSELEVRRNIIGLSNENISTTQLTCFLGAGAYDHYIPSIVGHIISRSEFYTSYTPYQAEISQGTLQNIFEYQTLIANLTGMDVANASLYDGGTAVAEAAYMAVNITRRNQIIISKTVNPQTREVLRTYAHVQNIEVIEIDDDMGVTNVDLLKNSLSDKTAAVVVQSPNYFGIIEDLEAIGEVVHSQKKALFITSVDPISLGILKAPGELGADIVVGEGQPLGIPLQFGGPYLGFIAVNKAHMRKLPGRIVGQTVDEEGNRAFVLTLQAREQHIRREKATSNICSNQGLNTLAAAVYLVTLGKEGLREVATLATQKAHYAMKQITKSGKYKPLFDRPFFKEFAVTSDVPADDIRKGLLKENILGGYSLEKDYPQYKNGVLFAVTEKRTKEEIDKLSAVLEGIK</sequence>
<dbReference type="HAMAP" id="MF_00712">
    <property type="entry name" value="GcvPA"/>
    <property type="match status" value="1"/>
</dbReference>
<dbReference type="Gene3D" id="3.40.640.10">
    <property type="entry name" value="Type I PLP-dependent aspartate aminotransferase-like (Major domain)"/>
    <property type="match status" value="1"/>
</dbReference>
<dbReference type="InterPro" id="IPR015424">
    <property type="entry name" value="PyrdxlP-dep_Trfase"/>
</dbReference>
<protein>
    <recommendedName>
        <fullName evidence="4">Probable glycine dehydrogenase (decarboxylating) subunit 1</fullName>
        <ecNumber evidence="4">1.4.4.2</ecNumber>
    </recommendedName>
    <alternativeName>
        <fullName evidence="4">Glycine cleavage system P-protein subunit 1</fullName>
    </alternativeName>
    <alternativeName>
        <fullName evidence="4">Glycine decarboxylase subunit 1</fullName>
    </alternativeName>
    <alternativeName>
        <fullName evidence="4">Glycine dehydrogenase (aminomethyl-transferring) subunit 1</fullName>
    </alternativeName>
</protein>
<dbReference type="EC" id="1.4.4.2" evidence="4"/>
<dbReference type="PIRSF" id="PIRSF006815">
    <property type="entry name" value="GcvPA"/>
    <property type="match status" value="1"/>
</dbReference>
<evidence type="ECO:0000256" key="1">
    <source>
        <dbReference type="ARBA" id="ARBA00003788"/>
    </source>
</evidence>
<evidence type="ECO:0000256" key="4">
    <source>
        <dbReference type="HAMAP-Rule" id="MF_00712"/>
    </source>
</evidence>
<evidence type="ECO:0000256" key="2">
    <source>
        <dbReference type="ARBA" id="ARBA00023002"/>
    </source>
</evidence>
<evidence type="ECO:0000313" key="6">
    <source>
        <dbReference type="EMBL" id="SDW67999.1"/>
    </source>
</evidence>
<accession>A0A1H2VJE0</accession>
<comment type="similarity">
    <text evidence="4">Belongs to the GcvP family. N-terminal subunit subfamily.</text>
</comment>
<dbReference type="GO" id="GO:0019464">
    <property type="term" value="P:glycine decarboxylation via glycine cleavage system"/>
    <property type="evidence" value="ECO:0007669"/>
    <property type="project" value="UniProtKB-UniRule"/>
</dbReference>
<dbReference type="PANTHER" id="PTHR42806">
    <property type="entry name" value="GLYCINE CLEAVAGE SYSTEM P-PROTEIN"/>
    <property type="match status" value="1"/>
</dbReference>
<proteinExistence type="inferred from homology"/>
<dbReference type="Gene3D" id="3.90.1150.10">
    <property type="entry name" value="Aspartate Aminotransferase, domain 1"/>
    <property type="match status" value="1"/>
</dbReference>
<evidence type="ECO:0000259" key="5">
    <source>
        <dbReference type="Pfam" id="PF02347"/>
    </source>
</evidence>
<comment type="subunit">
    <text evidence="4">The glycine cleavage system is composed of four proteins: P, T, L and H. In this organism, the P 'protein' is a heterodimer of two subunits.</text>
</comment>